<dbReference type="GO" id="GO:0007026">
    <property type="term" value="P:negative regulation of microtubule depolymerization"/>
    <property type="evidence" value="ECO:0007669"/>
    <property type="project" value="TreeGrafter"/>
</dbReference>
<evidence type="ECO:0000313" key="7">
    <source>
        <dbReference type="Proteomes" id="UP001168990"/>
    </source>
</evidence>
<feature type="compositionally biased region" description="Polar residues" evidence="5">
    <location>
        <begin position="541"/>
        <end position="551"/>
    </location>
</feature>
<feature type="repeat" description="ARM" evidence="4">
    <location>
        <begin position="147"/>
        <end position="184"/>
    </location>
</feature>
<dbReference type="GO" id="GO:0007399">
    <property type="term" value="P:nervous system development"/>
    <property type="evidence" value="ECO:0007669"/>
    <property type="project" value="TreeGrafter"/>
</dbReference>
<feature type="region of interest" description="Disordered" evidence="5">
    <location>
        <begin position="962"/>
        <end position="1009"/>
    </location>
</feature>
<comment type="similarity">
    <text evidence="1">Belongs to the adenomatous polyposis coli (APC) family.</text>
</comment>
<dbReference type="Gene3D" id="1.25.10.10">
    <property type="entry name" value="Leucine-rich Repeat Variant"/>
    <property type="match status" value="1"/>
</dbReference>
<feature type="compositionally biased region" description="Basic and acidic residues" evidence="5">
    <location>
        <begin position="613"/>
        <end position="629"/>
    </location>
</feature>
<evidence type="ECO:0000256" key="1">
    <source>
        <dbReference type="ARBA" id="ARBA00009051"/>
    </source>
</evidence>
<comment type="caution">
    <text evidence="6">The sequence shown here is derived from an EMBL/GenBank/DDBJ whole genome shotgun (WGS) entry which is preliminary data.</text>
</comment>
<evidence type="ECO:0000256" key="4">
    <source>
        <dbReference type="PROSITE-ProRule" id="PRU00259"/>
    </source>
</evidence>
<dbReference type="InterPro" id="IPR009224">
    <property type="entry name" value="SAMP"/>
</dbReference>
<dbReference type="EMBL" id="JAQQBS010001424">
    <property type="protein sequence ID" value="KAK0159069.1"/>
    <property type="molecule type" value="Genomic_DNA"/>
</dbReference>
<feature type="region of interest" description="Disordered" evidence="5">
    <location>
        <begin position="1310"/>
        <end position="1329"/>
    </location>
</feature>
<dbReference type="InterPro" id="IPR041257">
    <property type="entry name" value="APC_rep"/>
</dbReference>
<feature type="compositionally biased region" description="Polar residues" evidence="5">
    <location>
        <begin position="580"/>
        <end position="597"/>
    </location>
</feature>
<name>A0AA39C6Z3_9HYME</name>
<dbReference type="SMART" id="SM00185">
    <property type="entry name" value="ARM"/>
    <property type="match status" value="7"/>
</dbReference>
<proteinExistence type="inferred from homology"/>
<feature type="compositionally biased region" description="Polar residues" evidence="5">
    <location>
        <begin position="1347"/>
        <end position="1357"/>
    </location>
</feature>
<gene>
    <name evidence="6" type="ORF">PV328_009996</name>
</gene>
<dbReference type="GO" id="GO:0005881">
    <property type="term" value="C:cytoplasmic microtubule"/>
    <property type="evidence" value="ECO:0007669"/>
    <property type="project" value="TreeGrafter"/>
</dbReference>
<accession>A0AA39C6Z3</accession>
<feature type="region of interest" description="Disordered" evidence="5">
    <location>
        <begin position="1228"/>
        <end position="1248"/>
    </location>
</feature>
<feature type="region of interest" description="Disordered" evidence="5">
    <location>
        <begin position="1077"/>
        <end position="1113"/>
    </location>
</feature>
<feature type="region of interest" description="Disordered" evidence="5">
    <location>
        <begin position="1"/>
        <end position="23"/>
    </location>
</feature>
<feature type="compositionally biased region" description="Basic and acidic residues" evidence="5">
    <location>
        <begin position="1358"/>
        <end position="1381"/>
    </location>
</feature>
<dbReference type="GO" id="GO:0090090">
    <property type="term" value="P:negative regulation of canonical Wnt signaling pathway"/>
    <property type="evidence" value="ECO:0007669"/>
    <property type="project" value="TreeGrafter"/>
</dbReference>
<dbReference type="InterPro" id="IPR026818">
    <property type="entry name" value="Apc_fam"/>
</dbReference>
<feature type="compositionally biased region" description="Polar residues" evidence="5">
    <location>
        <begin position="1078"/>
        <end position="1095"/>
    </location>
</feature>
<sequence>MDKMSWNQDEKVGSSSDEPYDREVLDNDVNLSHDNSDIQQRLPFLYHGAWPMERDVWNNLQCGVNQHDNSTIVASVMSFTSDTSTGVHNSNRNNDSSNEGKFDAKMDVIYSLLGMLLGDHVGREDTSTTLLSLSNSVENCLAMKESGCLPLLVQLIHAPEQNPAVRKGASRALYNIVRATQDKKFGRQELHVLGLIEQLRDHSTLLRMNIETDEESQLQSHPISAISALMKLSFNENHRHAMCQMGGLHAIGELIEMDHAIHGSDTNDPNCISLRRYAGMILTNLTFGDSKNKSLLCSFEGFIKALVAQLQSNNEDLHQVTASVLRNLSWRADSNSKIVLREAGSVTSLTVAAMQSRRESTLKSILSALWNFSAHCTINKVNICSVYGALGFLVDLLSFKAPSKRLAILENAGGILRNVSSHVAIDENYRQILRNKNCLHTLVTLLNCPSLTVVSNACGTLWNLSARCPRDQKTLWELGAVPKLRNLMHSKHKLIAMGATAALRNLLTARNVTNSFTYIQSNFRSPLHPSEQQKRQQQQQVTIDSSVNLSKSRPAILGASCRSRSVEDNRQNHIEERPMSSKSWHSPFSRHPSSPLNDETLHNDDDTNQINVEKSEDNSESQSECRKGSPAESPYFEQRLDTENSPYEADGDQPIDYSKKYMENGGGVGGGDGKSVGSNKQKQNLKIKTVRREKTYHQERNTNIFGDYAETDLDQPTDYSLRYAEDDTDDEEKQSTQYFTVNEQEDTIKTYYTEGTPYETPCNFSTATSMSNLRLEECKDGETLKKVYKKSENIKVKEFENNNVPEKVVLHEKAKAESIKNDSAAAESNNPQDKPMYYYDEGSPGPVSRANSLSSLESAIVTRSEEVTNETSEDSENIQQKMEKSELKSLAESPAVIEDKETQIIEEKCSDKEGKVVTFGGEDHYAEETPLMFSRSSSLGSLSGFEQYSIHDDRSSIISDFSRRTSGVVSPSELPDSPTQTVPPSPRHQKNPIDFSMRTQDERRTSSFSKFSFHKPKASVFEDDTAAFKEESTPIEFSAATSLSSLTIDDDLKPSGEAVIIVVSNQEQNEKVDEILPNITSPSSPVKETESQQIVEANDRAPDDVSDGDEEDGDEDILAACINMGMQNNRYRQSFKKTDPKTFPTSVSNLIRYQTSSTLDRLETINIAETKRVSLSPLKSKLNMDLPLADTVHVYCTEDTPADISPVGSQSNLSALSLPSIVEDFEKPDEVEEARNDLSDDNSNLSGDDEKILDECIQSGMPKRISPTATIMTSKNKSEMFLPRMNEFSNVSNSPGPRDNHQYLTRTVEKSADDSNNSYDDSPNHSDDDDAILAECIESAMPKARPNNLTNKASTSRQSEKIEDHFDNNKIDQLKSPRSEDSLSLSEDEEDMILAQCIRSGMPKASTSAINFTPVSRDDGRRLYGALSSPRNCSPRHIVQRKDLMPMASTDEISDFATEDTPCNFSVISDISNLSINSNYD</sequence>
<feature type="repeat" description="ARM" evidence="4">
    <location>
        <begin position="301"/>
        <end position="343"/>
    </location>
</feature>
<dbReference type="GO" id="GO:0016477">
    <property type="term" value="P:cell migration"/>
    <property type="evidence" value="ECO:0007669"/>
    <property type="project" value="TreeGrafter"/>
</dbReference>
<feature type="repeat" description="ARM" evidence="4">
    <location>
        <begin position="479"/>
        <end position="506"/>
    </location>
</feature>
<feature type="repeat" description="ARM" evidence="4">
    <location>
        <begin position="388"/>
        <end position="422"/>
    </location>
</feature>
<dbReference type="GO" id="GO:0001708">
    <property type="term" value="P:cell fate specification"/>
    <property type="evidence" value="ECO:0007669"/>
    <property type="project" value="TreeGrafter"/>
</dbReference>
<feature type="region of interest" description="Disordered" evidence="5">
    <location>
        <begin position="525"/>
        <end position="712"/>
    </location>
</feature>
<dbReference type="PROSITE" id="PS50176">
    <property type="entry name" value="ARM_REPEAT"/>
    <property type="match status" value="4"/>
</dbReference>
<dbReference type="GO" id="GO:0008017">
    <property type="term" value="F:microtubule binding"/>
    <property type="evidence" value="ECO:0007669"/>
    <property type="project" value="TreeGrafter"/>
</dbReference>
<dbReference type="InterPro" id="IPR009223">
    <property type="entry name" value="APC_rpt"/>
</dbReference>
<feature type="region of interest" description="Disordered" evidence="5">
    <location>
        <begin position="815"/>
        <end position="895"/>
    </location>
</feature>
<dbReference type="GO" id="GO:0016342">
    <property type="term" value="C:catenin complex"/>
    <property type="evidence" value="ECO:0007669"/>
    <property type="project" value="TreeGrafter"/>
</dbReference>
<reference evidence="6" key="1">
    <citation type="journal article" date="2023" name="bioRxiv">
        <title>Scaffold-level genome assemblies of two parasitoid biocontrol wasps reveal the parthenogenesis mechanism and an associated novel virus.</title>
        <authorList>
            <person name="Inwood S."/>
            <person name="Skelly J."/>
            <person name="Guhlin J."/>
            <person name="Harrop T."/>
            <person name="Goldson S."/>
            <person name="Dearden P."/>
        </authorList>
    </citation>
    <scope>NUCLEOTIDE SEQUENCE</scope>
    <source>
        <strain evidence="6">Irish</strain>
        <tissue evidence="6">Whole body</tissue>
    </source>
</reference>
<keyword evidence="3" id="KW-0175">Coiled coil</keyword>
<dbReference type="InterPro" id="IPR011989">
    <property type="entry name" value="ARM-like"/>
</dbReference>
<dbReference type="Proteomes" id="UP001168990">
    <property type="component" value="Unassembled WGS sequence"/>
</dbReference>
<keyword evidence="7" id="KW-1185">Reference proteome</keyword>
<feature type="compositionally biased region" description="Acidic residues" evidence="5">
    <location>
        <begin position="1104"/>
        <end position="1113"/>
    </location>
</feature>
<dbReference type="InterPro" id="IPR009240">
    <property type="entry name" value="APC_15aa_rpt"/>
</dbReference>
<dbReference type="Pfam" id="PF18797">
    <property type="entry name" value="APC_rep"/>
    <property type="match status" value="1"/>
</dbReference>
<evidence type="ECO:0000256" key="2">
    <source>
        <dbReference type="ARBA" id="ARBA00022687"/>
    </source>
</evidence>
<feature type="compositionally biased region" description="Basic and acidic residues" evidence="5">
    <location>
        <begin position="564"/>
        <end position="579"/>
    </location>
</feature>
<protein>
    <recommendedName>
        <fullName evidence="8">Adenomatous polyposis coli protein</fullName>
    </recommendedName>
</protein>
<dbReference type="GO" id="GO:0007389">
    <property type="term" value="P:pattern specification process"/>
    <property type="evidence" value="ECO:0007669"/>
    <property type="project" value="TreeGrafter"/>
</dbReference>
<evidence type="ECO:0000313" key="6">
    <source>
        <dbReference type="EMBL" id="KAK0159069.1"/>
    </source>
</evidence>
<feature type="compositionally biased region" description="Acidic residues" evidence="5">
    <location>
        <begin position="867"/>
        <end position="876"/>
    </location>
</feature>
<dbReference type="InterPro" id="IPR016024">
    <property type="entry name" value="ARM-type_fold"/>
</dbReference>
<dbReference type="FunFam" id="1.25.10.10:FF:000305">
    <property type="entry name" value="Adenomatous polyposis coli"/>
    <property type="match status" value="1"/>
</dbReference>
<keyword evidence="2" id="KW-0879">Wnt signaling pathway</keyword>
<evidence type="ECO:0008006" key="8">
    <source>
        <dbReference type="Google" id="ProtNLM"/>
    </source>
</evidence>
<dbReference type="InterPro" id="IPR000225">
    <property type="entry name" value="Armadillo"/>
</dbReference>
<dbReference type="SUPFAM" id="SSF48371">
    <property type="entry name" value="ARM repeat"/>
    <property type="match status" value="1"/>
</dbReference>
<dbReference type="GO" id="GO:0016055">
    <property type="term" value="P:Wnt signaling pathway"/>
    <property type="evidence" value="ECO:0007669"/>
    <property type="project" value="UniProtKB-KW"/>
</dbReference>
<feature type="compositionally biased region" description="Gly residues" evidence="5">
    <location>
        <begin position="664"/>
        <end position="674"/>
    </location>
</feature>
<organism evidence="6 7">
    <name type="scientific">Microctonus aethiopoides</name>
    <dbReference type="NCBI Taxonomy" id="144406"/>
    <lineage>
        <taxon>Eukaryota</taxon>
        <taxon>Metazoa</taxon>
        <taxon>Ecdysozoa</taxon>
        <taxon>Arthropoda</taxon>
        <taxon>Hexapoda</taxon>
        <taxon>Insecta</taxon>
        <taxon>Pterygota</taxon>
        <taxon>Neoptera</taxon>
        <taxon>Endopterygota</taxon>
        <taxon>Hymenoptera</taxon>
        <taxon>Apocrita</taxon>
        <taxon>Ichneumonoidea</taxon>
        <taxon>Braconidae</taxon>
        <taxon>Euphorinae</taxon>
        <taxon>Microctonus</taxon>
    </lineage>
</organism>
<dbReference type="GO" id="GO:0030877">
    <property type="term" value="C:beta-catenin destruction complex"/>
    <property type="evidence" value="ECO:0007669"/>
    <property type="project" value="TreeGrafter"/>
</dbReference>
<feature type="compositionally biased region" description="Basic and acidic residues" evidence="5">
    <location>
        <begin position="690"/>
        <end position="700"/>
    </location>
</feature>
<evidence type="ECO:0000256" key="3">
    <source>
        <dbReference type="ARBA" id="ARBA00023054"/>
    </source>
</evidence>
<dbReference type="Pfam" id="PF05972">
    <property type="entry name" value="APC_15aa"/>
    <property type="match status" value="2"/>
</dbReference>
<feature type="compositionally biased region" description="Basic and acidic residues" evidence="5">
    <location>
        <begin position="1"/>
        <end position="12"/>
    </location>
</feature>
<dbReference type="Pfam" id="PF05923">
    <property type="entry name" value="APC_r"/>
    <property type="match status" value="2"/>
</dbReference>
<dbReference type="Pfam" id="PF05924">
    <property type="entry name" value="SAMP"/>
    <property type="match status" value="1"/>
</dbReference>
<dbReference type="PANTHER" id="PTHR12607">
    <property type="entry name" value="ADENOMATOUS POLYPOSIS COLI PROTEIN FAMILY"/>
    <property type="match status" value="1"/>
</dbReference>
<dbReference type="GO" id="GO:0008013">
    <property type="term" value="F:beta-catenin binding"/>
    <property type="evidence" value="ECO:0007669"/>
    <property type="project" value="InterPro"/>
</dbReference>
<reference evidence="6" key="2">
    <citation type="submission" date="2023-03" db="EMBL/GenBank/DDBJ databases">
        <authorList>
            <person name="Inwood S.N."/>
            <person name="Skelly J.G."/>
            <person name="Guhlin J."/>
            <person name="Harrop T.W.R."/>
            <person name="Goldson S.G."/>
            <person name="Dearden P.K."/>
        </authorList>
    </citation>
    <scope>NUCLEOTIDE SEQUENCE</scope>
    <source>
        <strain evidence="6">Irish</strain>
        <tissue evidence="6">Whole body</tissue>
    </source>
</reference>
<dbReference type="PANTHER" id="PTHR12607:SF12">
    <property type="entry name" value="APC-LIKE, ISOFORM A-RELATED"/>
    <property type="match status" value="1"/>
</dbReference>
<feature type="region of interest" description="Disordered" evidence="5">
    <location>
        <begin position="1339"/>
        <end position="1387"/>
    </location>
</feature>
<evidence type="ECO:0000256" key="5">
    <source>
        <dbReference type="SAM" id="MobiDB-lite"/>
    </source>
</evidence>
<dbReference type="Pfam" id="PF00514">
    <property type="entry name" value="Arm"/>
    <property type="match status" value="3"/>
</dbReference>